<evidence type="ECO:0000256" key="1">
    <source>
        <dbReference type="ARBA" id="ARBA00093462"/>
    </source>
</evidence>
<feature type="region of interest" description="Disordered" evidence="2">
    <location>
        <begin position="227"/>
        <end position="250"/>
    </location>
</feature>
<proteinExistence type="inferred from homology"/>
<feature type="domain" description="DnaB/C C-terminal" evidence="3">
    <location>
        <begin position="161"/>
        <end position="222"/>
    </location>
</feature>
<dbReference type="eggNOG" id="COG3935">
    <property type="taxonomic scope" value="Bacteria"/>
</dbReference>
<reference evidence="5" key="1">
    <citation type="journal article" date="2014" name="Genome Announc.">
        <title>Draft genome sequence of Weissella oryzae SG25T, isolated from fermented rice grains.</title>
        <authorList>
            <person name="Tanizawa Y."/>
            <person name="Fujisawa T."/>
            <person name="Mochizuki T."/>
            <person name="Kaminuma E."/>
            <person name="Suzuki Y."/>
            <person name="Nakamura Y."/>
            <person name="Tohno M."/>
        </authorList>
    </citation>
    <scope>NUCLEOTIDE SEQUENCE [LARGE SCALE GENOMIC DNA]</scope>
    <source>
        <strain evidence="5">DSM 25784 / JCM 18191 / LMG 30913 / SG25</strain>
    </source>
</reference>
<dbReference type="OrthoDB" id="9788567at2"/>
<dbReference type="Pfam" id="PF07261">
    <property type="entry name" value="DnaB_2"/>
    <property type="match status" value="1"/>
</dbReference>
<dbReference type="STRING" id="1329250.WOSG25_170060"/>
<dbReference type="InterPro" id="IPR006343">
    <property type="entry name" value="DnaB/C_C"/>
</dbReference>
<dbReference type="SUPFAM" id="SSF158499">
    <property type="entry name" value="DnaD domain-like"/>
    <property type="match status" value="1"/>
</dbReference>
<evidence type="ECO:0000256" key="2">
    <source>
        <dbReference type="SAM" id="MobiDB-lite"/>
    </source>
</evidence>
<evidence type="ECO:0000313" key="4">
    <source>
        <dbReference type="EMBL" id="GAK31823.1"/>
    </source>
</evidence>
<accession>A0A069CXA0</accession>
<dbReference type="NCBIfam" id="TIGR01446">
    <property type="entry name" value="DnaD_dom"/>
    <property type="match status" value="1"/>
</dbReference>
<dbReference type="AlphaFoldDB" id="A0A069CXA0"/>
<dbReference type="RefSeq" id="WP_052348616.1">
    <property type="nucleotide sequence ID" value="NZ_DF820500.1"/>
</dbReference>
<dbReference type="EMBL" id="DF820500">
    <property type="protein sequence ID" value="GAK31823.1"/>
    <property type="molecule type" value="Genomic_DNA"/>
</dbReference>
<organism evidence="4 5">
    <name type="scientific">Weissella oryzae (strain DSM 25784 / JCM 18191 / LMG 30913 / SG25)</name>
    <dbReference type="NCBI Taxonomy" id="1329250"/>
    <lineage>
        <taxon>Bacteria</taxon>
        <taxon>Bacillati</taxon>
        <taxon>Bacillota</taxon>
        <taxon>Bacilli</taxon>
        <taxon>Lactobacillales</taxon>
        <taxon>Lactobacillaceae</taxon>
        <taxon>Weissella</taxon>
    </lineage>
</organism>
<dbReference type="InterPro" id="IPR034829">
    <property type="entry name" value="DnaD-like_sf"/>
</dbReference>
<keyword evidence="5" id="KW-1185">Reference proteome</keyword>
<gene>
    <name evidence="4" type="ORF">WOSG25_170060</name>
</gene>
<dbReference type="Gene3D" id="1.10.10.630">
    <property type="entry name" value="DnaD domain-like"/>
    <property type="match status" value="1"/>
</dbReference>
<name>A0A069CXA0_WEIOS</name>
<comment type="similarity">
    <text evidence="1">Belongs to the DnaB/DnaD family.</text>
</comment>
<dbReference type="Proteomes" id="UP000030643">
    <property type="component" value="Unassembled WGS sequence"/>
</dbReference>
<sequence length="250" mass="28325">MANKRMFSSEITDTDKFMTMPSSSRELYFQLGMHGDDEGFIGNPRQIMRGTGAAEGDMTNLIERGFVYSFSSGVIVILDWEINNTLRADRRKPTIYQSELNELKRLPNKRYALRQPDDNQVATNRPPSIVQSSLVKCSVVESSVNDNQLLIDDSLYQNSLDLTLFQKQEINLFINEDGLSIDVVIKAIEKTGKVSKPSFNYLKSVLNGFVKDGVVTLDDLRRNEANFRGTNNKSRNNARDESYYKSGPLD</sequence>
<evidence type="ECO:0000313" key="5">
    <source>
        <dbReference type="Proteomes" id="UP000030643"/>
    </source>
</evidence>
<protein>
    <recommendedName>
        <fullName evidence="3">DnaB/C C-terminal domain-containing protein</fullName>
    </recommendedName>
</protein>
<evidence type="ECO:0000259" key="3">
    <source>
        <dbReference type="Pfam" id="PF07261"/>
    </source>
</evidence>